<feature type="transmembrane region" description="Helical" evidence="2">
    <location>
        <begin position="1942"/>
        <end position="1967"/>
    </location>
</feature>
<keyword evidence="2" id="KW-1133">Transmembrane helix</keyword>
<evidence type="ECO:0000313" key="4">
    <source>
        <dbReference type="Proteomes" id="UP000005707"/>
    </source>
</evidence>
<dbReference type="InterPro" id="IPR022385">
    <property type="entry name" value="Rhs_assc_core"/>
</dbReference>
<dbReference type="PANTHER" id="PTHR32305:SF15">
    <property type="entry name" value="PROTEIN RHSA-RELATED"/>
    <property type="match status" value="1"/>
</dbReference>
<dbReference type="NCBIfam" id="TIGR03696">
    <property type="entry name" value="Rhs_assc_core"/>
    <property type="match status" value="1"/>
</dbReference>
<evidence type="ECO:0000256" key="2">
    <source>
        <dbReference type="SAM" id="Phobius"/>
    </source>
</evidence>
<accession>U2FFS2</accession>
<keyword evidence="2" id="KW-0472">Membrane</keyword>
<dbReference type="RefSeq" id="WP_008825375.1">
    <property type="nucleotide sequence ID" value="NZ_AFNU02000008.1"/>
</dbReference>
<proteinExistence type="predicted"/>
<dbReference type="InterPro" id="IPR050708">
    <property type="entry name" value="T6SS_VgrG/RHS"/>
</dbReference>
<dbReference type="STRING" id="1033810.HLPCO_002238"/>
<protein>
    <submittedName>
        <fullName evidence="3">Wall-associated protein</fullName>
    </submittedName>
</protein>
<comment type="caution">
    <text evidence="3">The sequence shown here is derived from an EMBL/GenBank/DDBJ whole genome shotgun (WGS) entry which is preliminary data.</text>
</comment>
<feature type="transmembrane region" description="Helical" evidence="2">
    <location>
        <begin position="1918"/>
        <end position="1936"/>
    </location>
</feature>
<dbReference type="EMBL" id="AFNU02000008">
    <property type="protein sequence ID" value="ERJ11755.1"/>
    <property type="molecule type" value="Genomic_DNA"/>
</dbReference>
<reference evidence="3 4" key="2">
    <citation type="journal article" date="2013" name="PLoS ONE">
        <title>INDIGO - INtegrated Data Warehouse of MIcrobial GenOmes with Examples from the Red Sea Extremophiles.</title>
        <authorList>
            <person name="Alam I."/>
            <person name="Antunes A."/>
            <person name="Kamau A.A."/>
            <person name="Ba Alawi W."/>
            <person name="Kalkatawi M."/>
            <person name="Stingl U."/>
            <person name="Bajic V.B."/>
        </authorList>
    </citation>
    <scope>NUCLEOTIDE SEQUENCE [LARGE SCALE GENOMIC DNA]</scope>
    <source>
        <strain evidence="3 4">SSD-17B</strain>
    </source>
</reference>
<reference evidence="3 4" key="1">
    <citation type="journal article" date="2011" name="J. Bacteriol.">
        <title>Genome sequence of Haloplasma contractile, an unusual contractile bacterium from a deep-sea anoxic brine lake.</title>
        <authorList>
            <person name="Antunes A."/>
            <person name="Alam I."/>
            <person name="El Dorry H."/>
            <person name="Siam R."/>
            <person name="Robertson A."/>
            <person name="Bajic V.B."/>
            <person name="Stingl U."/>
        </authorList>
    </citation>
    <scope>NUCLEOTIDE SEQUENCE [LARGE SCALE GENOMIC DNA]</scope>
    <source>
        <strain evidence="3 4">SSD-17B</strain>
    </source>
</reference>
<feature type="region of interest" description="Disordered" evidence="1">
    <location>
        <begin position="54"/>
        <end position="85"/>
    </location>
</feature>
<dbReference type="OrthoDB" id="9815752at2"/>
<dbReference type="Proteomes" id="UP000005707">
    <property type="component" value="Unassembled WGS sequence"/>
</dbReference>
<dbReference type="eggNOG" id="COG3209">
    <property type="taxonomic scope" value="Bacteria"/>
</dbReference>
<dbReference type="Gene3D" id="2.180.10.10">
    <property type="entry name" value="RHS repeat-associated core"/>
    <property type="match status" value="2"/>
</dbReference>
<feature type="compositionally biased region" description="Polar residues" evidence="1">
    <location>
        <begin position="54"/>
        <end position="79"/>
    </location>
</feature>
<organism evidence="3 4">
    <name type="scientific">Haloplasma contractile SSD-17B</name>
    <dbReference type="NCBI Taxonomy" id="1033810"/>
    <lineage>
        <taxon>Bacteria</taxon>
        <taxon>Bacillati</taxon>
        <taxon>Mycoplasmatota</taxon>
        <taxon>Mollicutes</taxon>
        <taxon>Haloplasmatales</taxon>
        <taxon>Haloplasmataceae</taxon>
        <taxon>Haloplasma</taxon>
    </lineage>
</organism>
<dbReference type="FunCoup" id="U2FFS2">
    <property type="interactions" value="4"/>
</dbReference>
<name>U2FFS2_9MOLU</name>
<evidence type="ECO:0000313" key="3">
    <source>
        <dbReference type="EMBL" id="ERJ11755.1"/>
    </source>
</evidence>
<evidence type="ECO:0000256" key="1">
    <source>
        <dbReference type="SAM" id="MobiDB-lite"/>
    </source>
</evidence>
<keyword evidence="4" id="KW-1185">Reference proteome</keyword>
<dbReference type="PANTHER" id="PTHR32305">
    <property type="match status" value="1"/>
</dbReference>
<gene>
    <name evidence="3" type="ORF">HLPCO_002238</name>
</gene>
<keyword evidence="2" id="KW-0812">Transmembrane</keyword>
<feature type="transmembrane region" description="Helical" evidence="2">
    <location>
        <begin position="1884"/>
        <end position="1906"/>
    </location>
</feature>
<dbReference type="InParanoid" id="U2FFS2"/>
<sequence>MKRLLKKKITIRNIWLIKKLTVKPLVLVLVASMLWTSGPFTNFFDAKAEDEVTSQEQAKLNKDNNNSENRTTHDMSNVPLQKEEVGKREKYKKTFRKIDGTYEVAVYKDAIHYYEDNMWKEIDNRLSLNEHTQEYENSKNSYKIKLPKKLNENKKIKLKTGDYHLDWAFEGINRTEIHVTEQQALESNNLRVVNHINQRVLYKDIYNQVDLEYIIKGDKIKENIILNEYQENISFTLELSTKNLELIQENDDTYFVDKNGNVIFDLGSYYMVDSNQVYSSDLDIEVSKKNKKYQLVITPSQDWLTAPNRKYPVIIDPTIDISNSLVYDNEEILQNHLIRDKVIMDYGDGYYDDAILRVGQDYNNTDDVLENEFTFIEFDIHNIIDKPVITYASLRMDIFQPSTYNAGYDLTTYCNYSDQCQIAINNVPETTSYDEITGQNIPIIDDNIADYITLEQNVTDEYLKDNNGDYVKDQNGNLIDVVDYEWDITKLVQEWSTNNQNTGVIQLSLINRNVISGHDYVDFESSNDYSGTSPQLLVGYVDQSGIKDYWSYHNQSTGGAGTGFTNDFTGNLTFVHNDYAGFGELFTFSIGHIYDLKNKDSNIGYGNGWRTNFNYQFKYDEEIDMYVQTNPDGGTIYYDEFICDTFKETENYEACYYAEDGSQNIIGVKTDTYGKKRLELHASGVITKITLYEDGSLKYVTLSDKQSDDTVTASFIEGTNQVEKVVDKHGNQAIFKYENGQLERIVILRENASNSAKVFKTIYFRYNDTTNNLKKIIHVPSGTTEISTDLSYTYNYDTYNRLKDIKGKYDNGITYSYNTKHQVTSIEEYGLDAYNNRKVISDLSIKYDFKKTTFTDFRGDFITYTFDNYGHSINLLDSHGNAMFYKYYNLFNNSRSYINYNLNHKLISKSLPQKNIESSEFTDPRNNLLINNSFESSSWSDTYYGVSRVINETKQGSLERDILGAYALKLEGHGTINSIAKQTIDKTGVPGDTYTFGGWAKGKVPPINSHSEKKFKIKVTLKENGNETESFDLHFNTNIEDWQYLMTSFKATKSYDRIVFELIYMNENYVLFDHLQLYQEAFGTTFSYRDADLNDTSVDAEEKTGNLESIYNPLFGNLAVDYDNEDPDQVETITDEKDRVARVNYDTDGKVTSMISKHNTKTSFEYTTSGLMNRVVMGDEQYGNWFSTSTTYDHNDQFIDTTTDEYGNTVDYEFDPVTGLLNAFTNQSDVVTDYEYDDYGRLKSVSSGGKENEYYYNEGKLEEIRIPDPKNAGSYHLIYSFDYDDFGKVKHVYANDVILMSYDYESIDKDRDGTTDYYTGRVKGQTYGNGDAIEFDYNNEGQITGIYYTNDEVRTKRFSYSYNHLGKIDHYTDYETNETITYRYDHTGRLTSFSNNEDNNVSYWYDVDGNMNRSSNTIEGENRVTDFNTSEATALYDSTVYTTVRGSTITKDYQYSTNSLKRLQEINLVFNSNEISKRLSYDDDQVVNGNASTRIDGIRYDFSTSDSLDDLIYRYNYDSNGNIALIKVGKQVTKYREVETDLCFIGPDGTEECATETQSYTATVWLDQYQYEYDSLNQLIREDISLTGLEDSTTIYEYDHHANLTSKIIYEYQPDVLKENLTVSTRIKEFTYSYKTDEDVLNDGWKDQLKSVSVTDYSNSSNNESYSMTYDHQGNPETYKNYDLEWFGRQLETIKIKDTSTTYASYKYNDSGYRTSKTVGNVTTNYFLEGDSVLYESDGSYEIYFTYDVDGQLISFYYDENKDDHVRGHEYYYIRNIQGDIVKIVDESGDILVEYKYDAWGNILETVDNTDFDLAKMNPYRYRGYRYDEETGWYYLNSRYYNPEIGRFINADGLLGQTGDLLGHNLYAYCQNNPVMLYDPSGEIAITTIILATAIIAGVGAFGYTAHQSYQETGKVDWTAATLNGLTTGMAVYSVGMLGYHVYFWGVVSLGYVPVTGFTSGGGLIYYSGYTSQQFPTNPKDFNPKGLTKNPYNNGKIIKWQENRKGKAVFEWNYKHGPNQSDHYHITPDGKSRLVHPLTGDTHIYPGDPIPIEFHKYFTGR</sequence>